<dbReference type="Proteomes" id="UP000663844">
    <property type="component" value="Unassembled WGS sequence"/>
</dbReference>
<proteinExistence type="predicted"/>
<accession>A0A819XJM8</accession>
<dbReference type="EMBL" id="CAJNON010005240">
    <property type="protein sequence ID" value="CAF1534969.1"/>
    <property type="molecule type" value="Genomic_DNA"/>
</dbReference>
<gene>
    <name evidence="2" type="ORF">OXD698_LOCUS37630</name>
    <name evidence="1" type="ORF">VCS650_LOCUS43841</name>
</gene>
<dbReference type="AlphaFoldDB" id="A0A819XJM8"/>
<organism evidence="2 3">
    <name type="scientific">Adineta steineri</name>
    <dbReference type="NCBI Taxonomy" id="433720"/>
    <lineage>
        <taxon>Eukaryota</taxon>
        <taxon>Metazoa</taxon>
        <taxon>Spiralia</taxon>
        <taxon>Gnathifera</taxon>
        <taxon>Rotifera</taxon>
        <taxon>Eurotatoria</taxon>
        <taxon>Bdelloidea</taxon>
        <taxon>Adinetida</taxon>
        <taxon>Adinetidae</taxon>
        <taxon>Adineta</taxon>
    </lineage>
</organism>
<reference evidence="2" key="1">
    <citation type="submission" date="2021-02" db="EMBL/GenBank/DDBJ databases">
        <authorList>
            <person name="Nowell W R."/>
        </authorList>
    </citation>
    <scope>NUCLEOTIDE SEQUENCE</scope>
</reference>
<dbReference type="OrthoDB" id="10472106at2759"/>
<feature type="non-terminal residue" evidence="2">
    <location>
        <position position="55"/>
    </location>
</feature>
<evidence type="ECO:0000313" key="2">
    <source>
        <dbReference type="EMBL" id="CAF4142683.1"/>
    </source>
</evidence>
<evidence type="ECO:0000313" key="1">
    <source>
        <dbReference type="EMBL" id="CAF1534969.1"/>
    </source>
</evidence>
<sequence length="55" mass="6127">MASSTLLSTIHTDGNIVEDEKFETVYRPDEYAIQIIDHGRTCEKFKTGAYGCTLG</sequence>
<dbReference type="EMBL" id="CAJOAZ010006712">
    <property type="protein sequence ID" value="CAF4142683.1"/>
    <property type="molecule type" value="Genomic_DNA"/>
</dbReference>
<protein>
    <submittedName>
        <fullName evidence="2">Uncharacterized protein</fullName>
    </submittedName>
</protein>
<dbReference type="Proteomes" id="UP000663891">
    <property type="component" value="Unassembled WGS sequence"/>
</dbReference>
<name>A0A819XJM8_9BILA</name>
<evidence type="ECO:0000313" key="3">
    <source>
        <dbReference type="Proteomes" id="UP000663844"/>
    </source>
</evidence>
<comment type="caution">
    <text evidence="2">The sequence shown here is derived from an EMBL/GenBank/DDBJ whole genome shotgun (WGS) entry which is preliminary data.</text>
</comment>